<dbReference type="RefSeq" id="WP_037337307.1">
    <property type="nucleotide sequence ID" value="NZ_APNK01000012.1"/>
</dbReference>
<dbReference type="eggNOG" id="COG0687">
    <property type="taxonomic scope" value="Bacteria"/>
</dbReference>
<dbReference type="CDD" id="cd13588">
    <property type="entry name" value="PBP2_polyamine_1"/>
    <property type="match status" value="1"/>
</dbReference>
<dbReference type="EMBL" id="APNK01000012">
    <property type="protein sequence ID" value="KEZ77513.1"/>
    <property type="molecule type" value="Genomic_DNA"/>
</dbReference>
<keyword evidence="4" id="KW-0574">Periplasm</keyword>
<keyword evidence="7" id="KW-1185">Reference proteome</keyword>
<keyword evidence="2" id="KW-0813">Transport</keyword>
<evidence type="ECO:0000313" key="7">
    <source>
        <dbReference type="Proteomes" id="UP000028302"/>
    </source>
</evidence>
<dbReference type="InterPro" id="IPR001188">
    <property type="entry name" value="Sperm_putr-bd"/>
</dbReference>
<evidence type="ECO:0000256" key="2">
    <source>
        <dbReference type="ARBA" id="ARBA00022448"/>
    </source>
</evidence>
<gene>
    <name evidence="6" type="ORF">C41B8_09941</name>
</gene>
<organism evidence="6 7">
    <name type="scientific">Salinisphaera hydrothermalis (strain C41B8)</name>
    <dbReference type="NCBI Taxonomy" id="1304275"/>
    <lineage>
        <taxon>Bacteria</taxon>
        <taxon>Pseudomonadati</taxon>
        <taxon>Pseudomonadota</taxon>
        <taxon>Gammaproteobacteria</taxon>
        <taxon>Salinisphaerales</taxon>
        <taxon>Salinisphaeraceae</taxon>
        <taxon>Salinisphaera</taxon>
    </lineage>
</organism>
<feature type="chain" id="PRO_5001776726" evidence="5">
    <location>
        <begin position="30"/>
        <end position="387"/>
    </location>
</feature>
<dbReference type="PANTHER" id="PTHR30222">
    <property type="entry name" value="SPERMIDINE/PUTRESCINE-BINDING PERIPLASMIC PROTEIN"/>
    <property type="match status" value="1"/>
</dbReference>
<accession>A0A084ILC9</accession>
<dbReference type="GO" id="GO:0015846">
    <property type="term" value="P:polyamine transport"/>
    <property type="evidence" value="ECO:0007669"/>
    <property type="project" value="InterPro"/>
</dbReference>
<dbReference type="PATRIC" id="fig|1304275.5.peg.2028"/>
<sequence length="387" mass="42680">MKATRSQITSAVAGGMAAVLLTLGVAASAAPVKANYPDKIGKGEGQLNLVAWEGYAQDEWVKPFEKQTGCMVHRKYAGSSDEMVALMRQGGGGEYDLVSASGDASLRLIYGGDVQPVDVKLIPAWQDFLPQLKSPPNNTVNGLHYGVSYEWGPNVLLYNTNKVTPKPTSWDAIYSDAYKGQVTVPDNPIQIADAALYLKAHKPELGIKDPYELTRKQLAAAVDLLQKQRPLIKKYWAQASDEIELFKNGDAVVGAAWPYMTNALQKDGVSVADTIPAEGATGWSDTWMLSAHAKHPNCAYKWMQYVSTPKVQAEQAIYFGETPANKEACSAMDKIEKGACHKFHLDAPSSYFDQIYFWKTPRTQCADGQRNCTSYRDWQRAWQRVKG</sequence>
<evidence type="ECO:0000256" key="1">
    <source>
        <dbReference type="ARBA" id="ARBA00004418"/>
    </source>
</evidence>
<evidence type="ECO:0000256" key="3">
    <source>
        <dbReference type="ARBA" id="ARBA00022729"/>
    </source>
</evidence>
<keyword evidence="3 5" id="KW-0732">Signal</keyword>
<dbReference type="OrthoDB" id="9769319at2"/>
<dbReference type="AlphaFoldDB" id="A0A084ILC9"/>
<evidence type="ECO:0000256" key="4">
    <source>
        <dbReference type="ARBA" id="ARBA00022764"/>
    </source>
</evidence>
<dbReference type="STRING" id="1304275.C41B8_09941"/>
<comment type="subcellular location">
    <subcellularLocation>
        <location evidence="1">Periplasm</location>
    </subcellularLocation>
</comment>
<dbReference type="SUPFAM" id="SSF53850">
    <property type="entry name" value="Periplasmic binding protein-like II"/>
    <property type="match status" value="1"/>
</dbReference>
<evidence type="ECO:0000256" key="5">
    <source>
        <dbReference type="SAM" id="SignalP"/>
    </source>
</evidence>
<name>A0A084ILC9_SALHC</name>
<evidence type="ECO:0000313" key="6">
    <source>
        <dbReference type="EMBL" id="KEZ77513.1"/>
    </source>
</evidence>
<comment type="caution">
    <text evidence="6">The sequence shown here is derived from an EMBL/GenBank/DDBJ whole genome shotgun (WGS) entry which is preliminary data.</text>
</comment>
<proteinExistence type="predicted"/>
<dbReference type="Pfam" id="PF13416">
    <property type="entry name" value="SBP_bac_8"/>
    <property type="match status" value="1"/>
</dbReference>
<dbReference type="Gene3D" id="3.40.190.10">
    <property type="entry name" value="Periplasmic binding protein-like II"/>
    <property type="match status" value="2"/>
</dbReference>
<dbReference type="GO" id="GO:0042597">
    <property type="term" value="C:periplasmic space"/>
    <property type="evidence" value="ECO:0007669"/>
    <property type="project" value="UniProtKB-SubCell"/>
</dbReference>
<reference evidence="6 7" key="1">
    <citation type="submission" date="2013-03" db="EMBL/GenBank/DDBJ databases">
        <title>Salinisphaera hydrothermalis C41B8 Genome Sequencing.</title>
        <authorList>
            <person name="Li C."/>
            <person name="Lai Q."/>
            <person name="Shao Z."/>
        </authorList>
    </citation>
    <scope>NUCLEOTIDE SEQUENCE [LARGE SCALE GENOMIC DNA]</scope>
    <source>
        <strain evidence="6 7">C41B8</strain>
    </source>
</reference>
<dbReference type="PRINTS" id="PR00909">
    <property type="entry name" value="SPERMDNBNDNG"/>
</dbReference>
<feature type="signal peptide" evidence="5">
    <location>
        <begin position="1"/>
        <end position="29"/>
    </location>
</feature>
<dbReference type="Proteomes" id="UP000028302">
    <property type="component" value="Unassembled WGS sequence"/>
</dbReference>
<protein>
    <submittedName>
        <fullName evidence="6">Transporter substrate-binding periplasmic protein</fullName>
    </submittedName>
</protein>
<dbReference type="PANTHER" id="PTHR30222:SF18">
    <property type="entry name" value="BIFUNCTIONAL POLYHYDROXYBUTYRATE SYNTHASE _ ABC TRANSPORTER PERIPLASMIC BINDING PROTEIN-RELATED"/>
    <property type="match status" value="1"/>
</dbReference>
<dbReference type="GO" id="GO:0019808">
    <property type="term" value="F:polyamine binding"/>
    <property type="evidence" value="ECO:0007669"/>
    <property type="project" value="InterPro"/>
</dbReference>
<dbReference type="InterPro" id="IPR006059">
    <property type="entry name" value="SBP"/>
</dbReference>